<dbReference type="Gene3D" id="3.40.50.300">
    <property type="entry name" value="P-loop containing nucleotide triphosphate hydrolases"/>
    <property type="match status" value="1"/>
</dbReference>
<evidence type="ECO:0000313" key="5">
    <source>
        <dbReference type="Proteomes" id="UP000034299"/>
    </source>
</evidence>
<organism evidence="4 5">
    <name type="scientific">Candidatus Magasanikbacteria bacterium GW2011_GWA2_41_55</name>
    <dbReference type="NCBI Taxonomy" id="1619038"/>
    <lineage>
        <taxon>Bacteria</taxon>
        <taxon>Candidatus Magasanikiibacteriota</taxon>
    </lineage>
</organism>
<dbReference type="PANTHER" id="PTHR23305:SF18">
    <property type="entry name" value="OBG-TYPE G DOMAIN-CONTAINING PROTEIN"/>
    <property type="match status" value="1"/>
</dbReference>
<accession>A0A0G0ZJY9</accession>
<dbReference type="GO" id="GO:0005524">
    <property type="term" value="F:ATP binding"/>
    <property type="evidence" value="ECO:0007669"/>
    <property type="project" value="UniProtKB-KW"/>
</dbReference>
<dbReference type="InterPro" id="IPR012675">
    <property type="entry name" value="Beta-grasp_dom_sf"/>
</dbReference>
<evidence type="ECO:0000256" key="1">
    <source>
        <dbReference type="ARBA" id="ARBA00022741"/>
    </source>
</evidence>
<name>A0A0G0ZJY9_9BACT</name>
<dbReference type="Gene3D" id="1.10.150.300">
    <property type="entry name" value="TGS-like domain"/>
    <property type="match status" value="1"/>
</dbReference>
<evidence type="ECO:0000256" key="2">
    <source>
        <dbReference type="ARBA" id="ARBA00022840"/>
    </source>
</evidence>
<dbReference type="SUPFAM" id="SSF52540">
    <property type="entry name" value="P-loop containing nucleoside triphosphate hydrolases"/>
    <property type="match status" value="1"/>
</dbReference>
<dbReference type="PANTHER" id="PTHR23305">
    <property type="entry name" value="OBG GTPASE FAMILY"/>
    <property type="match status" value="1"/>
</dbReference>
<dbReference type="GO" id="GO:0005737">
    <property type="term" value="C:cytoplasm"/>
    <property type="evidence" value="ECO:0007669"/>
    <property type="project" value="TreeGrafter"/>
</dbReference>
<dbReference type="InterPro" id="IPR013029">
    <property type="entry name" value="YchF_C"/>
</dbReference>
<dbReference type="InterPro" id="IPR004095">
    <property type="entry name" value="TGS"/>
</dbReference>
<dbReference type="InterPro" id="IPR023192">
    <property type="entry name" value="TGS-like_dom_sf"/>
</dbReference>
<comment type="caution">
    <text evidence="4">The sequence shown here is derived from an EMBL/GenBank/DDBJ whole genome shotgun (WGS) entry which is preliminary data.</text>
</comment>
<dbReference type="Pfam" id="PF06071">
    <property type="entry name" value="YchF-GTPase_C"/>
    <property type="match status" value="1"/>
</dbReference>
<dbReference type="GO" id="GO:0016887">
    <property type="term" value="F:ATP hydrolysis activity"/>
    <property type="evidence" value="ECO:0007669"/>
    <property type="project" value="TreeGrafter"/>
</dbReference>
<evidence type="ECO:0000313" key="4">
    <source>
        <dbReference type="EMBL" id="KKS13273.1"/>
    </source>
</evidence>
<keyword evidence="2" id="KW-0067">ATP-binding</keyword>
<reference evidence="4 5" key="1">
    <citation type="journal article" date="2015" name="Nature">
        <title>rRNA introns, odd ribosomes, and small enigmatic genomes across a large radiation of phyla.</title>
        <authorList>
            <person name="Brown C.T."/>
            <person name="Hug L.A."/>
            <person name="Thomas B.C."/>
            <person name="Sharon I."/>
            <person name="Castelle C.J."/>
            <person name="Singh A."/>
            <person name="Wilkins M.J."/>
            <person name="Williams K.H."/>
            <person name="Banfield J.F."/>
        </authorList>
    </citation>
    <scope>NUCLEOTIDE SEQUENCE [LARGE SCALE GENOMIC DNA]</scope>
</reference>
<gene>
    <name evidence="4" type="ORF">UU69_C0009G0008</name>
</gene>
<dbReference type="EMBL" id="LCBP01000009">
    <property type="protein sequence ID" value="KKS13273.1"/>
    <property type="molecule type" value="Genomic_DNA"/>
</dbReference>
<protein>
    <submittedName>
        <fullName evidence="4">GTP-binding protein YchF</fullName>
    </submittedName>
</protein>
<dbReference type="PATRIC" id="fig|1619038.3.peg.237"/>
<feature type="domain" description="TGS" evidence="3">
    <location>
        <begin position="149"/>
        <end position="232"/>
    </location>
</feature>
<dbReference type="InterPro" id="IPR027417">
    <property type="entry name" value="P-loop_NTPase"/>
</dbReference>
<dbReference type="CDD" id="cd04867">
    <property type="entry name" value="TGS_YchF_OLA1"/>
    <property type="match status" value="1"/>
</dbReference>
<dbReference type="FunFam" id="3.10.20.30:FF:000001">
    <property type="entry name" value="Ribosome-binding ATPase YchF"/>
    <property type="match status" value="1"/>
</dbReference>
<dbReference type="AlphaFoldDB" id="A0A0G0ZJY9"/>
<proteinExistence type="predicted"/>
<dbReference type="PROSITE" id="PS51880">
    <property type="entry name" value="TGS"/>
    <property type="match status" value="1"/>
</dbReference>
<evidence type="ECO:0000259" key="3">
    <source>
        <dbReference type="PROSITE" id="PS51880"/>
    </source>
</evidence>
<dbReference type="Gene3D" id="3.10.20.30">
    <property type="match status" value="1"/>
</dbReference>
<dbReference type="SUPFAM" id="SSF81271">
    <property type="entry name" value="TGS-like"/>
    <property type="match status" value="1"/>
</dbReference>
<dbReference type="Proteomes" id="UP000034299">
    <property type="component" value="Unassembled WGS sequence"/>
</dbReference>
<keyword evidence="1" id="KW-0547">Nucleotide-binding</keyword>
<dbReference type="InterPro" id="IPR012676">
    <property type="entry name" value="TGS-like"/>
</dbReference>
<sequence>MEIIGVELALADLDSAKKYLSNLKSKAKSGPTIALEQEIKLFERIIEALNDGQAIRDLPLTYDEKKLIKTLNFLTGKPMMVVLNIDEVCDAKQPVPQLNFNGPIIEISAKIEAELADLSSVEAKEFLISIGQNQTGLDKLILACYKLLNLITFLTSGPMESRAWTVARGAKAPQAAGVIHSDFEKGFIRAEVCDYNDFISLGGWPKMKESGKMRLEGKDYVMRDGDVVFFHVLPLSFELLKSGWKKRLNS</sequence>